<name>A0AA35TAJ2_GEOBA</name>
<dbReference type="EMBL" id="CASHTH010003384">
    <property type="protein sequence ID" value="CAI8044282.1"/>
    <property type="molecule type" value="Genomic_DNA"/>
</dbReference>
<reference evidence="1" key="1">
    <citation type="submission" date="2023-03" db="EMBL/GenBank/DDBJ databases">
        <authorList>
            <person name="Steffen K."/>
            <person name="Cardenas P."/>
        </authorList>
    </citation>
    <scope>NUCLEOTIDE SEQUENCE</scope>
</reference>
<keyword evidence="2" id="KW-1185">Reference proteome</keyword>
<sequence length="79" mass="8808">MSTGERKERMYTMALETRMRLTSWSGQGTGDGPSSAVECTAISADHLVSIETITKRNTYLCGVQREKTHGPCTRLPMWV</sequence>
<organism evidence="1 2">
    <name type="scientific">Geodia barretti</name>
    <name type="common">Barrett's horny sponge</name>
    <dbReference type="NCBI Taxonomy" id="519541"/>
    <lineage>
        <taxon>Eukaryota</taxon>
        <taxon>Metazoa</taxon>
        <taxon>Porifera</taxon>
        <taxon>Demospongiae</taxon>
        <taxon>Heteroscleromorpha</taxon>
        <taxon>Tetractinellida</taxon>
        <taxon>Astrophorina</taxon>
        <taxon>Geodiidae</taxon>
        <taxon>Geodia</taxon>
    </lineage>
</organism>
<dbReference type="Proteomes" id="UP001174909">
    <property type="component" value="Unassembled WGS sequence"/>
</dbReference>
<protein>
    <submittedName>
        <fullName evidence="1">Uncharacterized protein</fullName>
    </submittedName>
</protein>
<gene>
    <name evidence="1" type="ORF">GBAR_LOCUS24575</name>
</gene>
<proteinExistence type="predicted"/>
<accession>A0AA35TAJ2</accession>
<evidence type="ECO:0000313" key="1">
    <source>
        <dbReference type="EMBL" id="CAI8044282.1"/>
    </source>
</evidence>
<comment type="caution">
    <text evidence="1">The sequence shown here is derived from an EMBL/GenBank/DDBJ whole genome shotgun (WGS) entry which is preliminary data.</text>
</comment>
<evidence type="ECO:0000313" key="2">
    <source>
        <dbReference type="Proteomes" id="UP001174909"/>
    </source>
</evidence>
<dbReference type="AlphaFoldDB" id="A0AA35TAJ2"/>